<name>A0A8X8KCJ0_ACIFI</name>
<sequence length="275" mass="28159">MDNQDDLLAPLPEDEPTAANVGGQAPQPQTAAPARTVRSGGFAVNKAQKTPTSKRIHWIIAGFLLLIVGIAFGVQMLIHSAMNHGKSAAKAAASKPLVVGNKSQESGAAGLDSLLQQQQSAAQQHHAPAQSHVVTGIPASKAAQTPRYGLGIPKVNGALSQAEAQQNAKASQIAASTLIALHGQAPQAASTQPASNPDSPSAIQQRIAKLREQEQTAYQQASNNNLGLHGPMASLAAEQAGLLASASHSTTNAKTSWQKSLQGGAGYGGILPTLP</sequence>
<dbReference type="EMBL" id="JABBHS010000412">
    <property type="protein sequence ID" value="MBU2724217.1"/>
    <property type="molecule type" value="Genomic_DNA"/>
</dbReference>
<gene>
    <name evidence="3" type="ORF">HF568_13660</name>
</gene>
<organism evidence="3 4">
    <name type="scientific">Acidithiobacillus ferridurans</name>
    <dbReference type="NCBI Taxonomy" id="1232575"/>
    <lineage>
        <taxon>Bacteria</taxon>
        <taxon>Pseudomonadati</taxon>
        <taxon>Pseudomonadota</taxon>
        <taxon>Acidithiobacillia</taxon>
        <taxon>Acidithiobacillales</taxon>
        <taxon>Acidithiobacillaceae</taxon>
        <taxon>Acidithiobacillus</taxon>
    </lineage>
</organism>
<accession>A0A8X8KCJ0</accession>
<evidence type="ECO:0000256" key="1">
    <source>
        <dbReference type="SAM" id="MobiDB-lite"/>
    </source>
</evidence>
<protein>
    <submittedName>
        <fullName evidence="3">Uncharacterized protein</fullName>
    </submittedName>
</protein>
<proteinExistence type="predicted"/>
<comment type="caution">
    <text evidence="3">The sequence shown here is derived from an EMBL/GenBank/DDBJ whole genome shotgun (WGS) entry which is preliminary data.</text>
</comment>
<keyword evidence="2" id="KW-0812">Transmembrane</keyword>
<evidence type="ECO:0000313" key="3">
    <source>
        <dbReference type="EMBL" id="MBU2724217.1"/>
    </source>
</evidence>
<dbReference type="Proteomes" id="UP000887300">
    <property type="component" value="Unassembled WGS sequence"/>
</dbReference>
<evidence type="ECO:0000256" key="2">
    <source>
        <dbReference type="SAM" id="Phobius"/>
    </source>
</evidence>
<reference evidence="3" key="1">
    <citation type="journal article" date="2021" name="ISME J.">
        <title>Genomic evolution of the class Acidithiobacillia: deep-branching Proteobacteria living in extreme acidic conditions.</title>
        <authorList>
            <person name="Moya-Beltran A."/>
            <person name="Beard S."/>
            <person name="Rojas-Villalobos C."/>
            <person name="Issotta F."/>
            <person name="Gallardo Y."/>
            <person name="Ulloa R."/>
            <person name="Giaveno A."/>
            <person name="Degli Esposti M."/>
            <person name="Johnson D.B."/>
            <person name="Quatrini R."/>
        </authorList>
    </citation>
    <scope>NUCLEOTIDE SEQUENCE</scope>
    <source>
        <strain evidence="3">DSM 583</strain>
    </source>
</reference>
<dbReference type="AlphaFoldDB" id="A0A8X8KCJ0"/>
<feature type="region of interest" description="Disordered" evidence="1">
    <location>
        <begin position="1"/>
        <end position="37"/>
    </location>
</feature>
<evidence type="ECO:0000313" key="4">
    <source>
        <dbReference type="Proteomes" id="UP000887300"/>
    </source>
</evidence>
<feature type="non-terminal residue" evidence="3">
    <location>
        <position position="275"/>
    </location>
</feature>
<dbReference type="RefSeq" id="WP_215890731.1">
    <property type="nucleotide sequence ID" value="NZ_JABBHS010000412.1"/>
</dbReference>
<keyword evidence="2" id="KW-0472">Membrane</keyword>
<feature type="transmembrane region" description="Helical" evidence="2">
    <location>
        <begin position="56"/>
        <end position="78"/>
    </location>
</feature>
<feature type="compositionally biased region" description="Low complexity" evidence="1">
    <location>
        <begin position="24"/>
        <end position="34"/>
    </location>
</feature>
<keyword evidence="2" id="KW-1133">Transmembrane helix</keyword>